<proteinExistence type="predicted"/>
<accession>A0AA36MZM6</accession>
<protein>
    <recommendedName>
        <fullName evidence="5">Phosphatidylserine decarboxylase</fullName>
    </recommendedName>
</protein>
<dbReference type="InterPro" id="IPR003817">
    <property type="entry name" value="PS_Dcarbxylase"/>
</dbReference>
<reference evidence="3" key="1">
    <citation type="submission" date="2023-08" db="EMBL/GenBank/DDBJ databases">
        <authorList>
            <person name="Chen Y."/>
            <person name="Shah S."/>
            <person name="Dougan E. K."/>
            <person name="Thang M."/>
            <person name="Chan C."/>
        </authorList>
    </citation>
    <scope>NUCLEOTIDE SEQUENCE</scope>
</reference>
<sequence length="305" mass="34590">MEKKIHYIRHFVQAYQVDLNEVQGLEGCGDEEACILKAGEVFATYNHFFYRKLTMGARKFLCYSQADSECAEVDAAQRQEVTVASPADGRVVVFEDLDPYRTGMWVKGEKFLLQNIVKFSRGTDYDYYQGGTAFIVRLAPQDYHRFHFPVDGIIRSFQNYPGNYYSVNPIAVQSKDPVFSTNKRMHVSIETGEDNFGCVTFVSVGATNVGSVMHTSWVNQAVLRGMEHGYMAFGGSTVLIFIRKGVAQPVRQIRDMSEIPVETILRMGETLATRRANGERPPQESSSPCNRYTWTSWDDYLKRAG</sequence>
<evidence type="ECO:0000256" key="1">
    <source>
        <dbReference type="ARBA" id="ARBA00022793"/>
    </source>
</evidence>
<keyword evidence="4" id="KW-1185">Reference proteome</keyword>
<name>A0AA36MZM6_9DINO</name>
<evidence type="ECO:0008006" key="5">
    <source>
        <dbReference type="Google" id="ProtNLM"/>
    </source>
</evidence>
<dbReference type="GO" id="GO:0008654">
    <property type="term" value="P:phospholipid biosynthetic process"/>
    <property type="evidence" value="ECO:0007669"/>
    <property type="project" value="InterPro"/>
</dbReference>
<keyword evidence="2" id="KW-0456">Lyase</keyword>
<dbReference type="PANTHER" id="PTHR10067">
    <property type="entry name" value="PHOSPHATIDYLSERINE DECARBOXYLASE"/>
    <property type="match status" value="1"/>
</dbReference>
<dbReference type="GO" id="GO:0004609">
    <property type="term" value="F:phosphatidylserine decarboxylase activity"/>
    <property type="evidence" value="ECO:0007669"/>
    <property type="project" value="InterPro"/>
</dbReference>
<dbReference type="Proteomes" id="UP001178507">
    <property type="component" value="Unassembled WGS sequence"/>
</dbReference>
<evidence type="ECO:0000256" key="2">
    <source>
        <dbReference type="ARBA" id="ARBA00023239"/>
    </source>
</evidence>
<comment type="caution">
    <text evidence="3">The sequence shown here is derived from an EMBL/GenBank/DDBJ whole genome shotgun (WGS) entry which is preliminary data.</text>
</comment>
<dbReference type="Pfam" id="PF02666">
    <property type="entry name" value="PS_Dcarbxylase"/>
    <property type="match status" value="1"/>
</dbReference>
<organism evidence="3 4">
    <name type="scientific">Effrenium voratum</name>
    <dbReference type="NCBI Taxonomy" id="2562239"/>
    <lineage>
        <taxon>Eukaryota</taxon>
        <taxon>Sar</taxon>
        <taxon>Alveolata</taxon>
        <taxon>Dinophyceae</taxon>
        <taxon>Suessiales</taxon>
        <taxon>Symbiodiniaceae</taxon>
        <taxon>Effrenium</taxon>
    </lineage>
</organism>
<gene>
    <name evidence="3" type="ORF">EVOR1521_LOCUS14945</name>
</gene>
<evidence type="ECO:0000313" key="4">
    <source>
        <dbReference type="Proteomes" id="UP001178507"/>
    </source>
</evidence>
<dbReference type="EMBL" id="CAUJNA010001846">
    <property type="protein sequence ID" value="CAJ1389297.1"/>
    <property type="molecule type" value="Genomic_DNA"/>
</dbReference>
<evidence type="ECO:0000313" key="3">
    <source>
        <dbReference type="EMBL" id="CAJ1389297.1"/>
    </source>
</evidence>
<dbReference type="AlphaFoldDB" id="A0AA36MZM6"/>
<keyword evidence="1" id="KW-0210">Decarboxylase</keyword>
<dbReference type="PANTHER" id="PTHR10067:SF17">
    <property type="entry name" value="PHOSPHATIDYLSERINE DECARBOXYLASE PROENZYME 2"/>
    <property type="match status" value="1"/>
</dbReference>